<dbReference type="InterPro" id="IPR001279">
    <property type="entry name" value="Metallo-B-lactamas"/>
</dbReference>
<dbReference type="SUPFAM" id="SSF47413">
    <property type="entry name" value="lambda repressor-like DNA-binding domains"/>
    <property type="match status" value="1"/>
</dbReference>
<keyword evidence="4" id="KW-0862">Zinc</keyword>
<dbReference type="PANTHER" id="PTHR46233">
    <property type="entry name" value="HYDROXYACYLGLUTATHIONE HYDROLASE GLOC"/>
    <property type="match status" value="1"/>
</dbReference>
<dbReference type="InterPro" id="IPR001387">
    <property type="entry name" value="Cro/C1-type_HTH"/>
</dbReference>
<dbReference type="InterPro" id="IPR010982">
    <property type="entry name" value="Lambda_DNA-bd_dom_sf"/>
</dbReference>
<dbReference type="RefSeq" id="WP_168057779.1">
    <property type="nucleotide sequence ID" value="NZ_VTOW01000001.1"/>
</dbReference>
<dbReference type="InterPro" id="IPR051453">
    <property type="entry name" value="MBL_Glyoxalase_II"/>
</dbReference>
<comment type="cofactor">
    <cofactor evidence="1">
        <name>Zn(2+)</name>
        <dbReference type="ChEBI" id="CHEBI:29105"/>
    </cofactor>
</comment>
<dbReference type="Gene3D" id="3.60.15.10">
    <property type="entry name" value="Ribonuclease Z/Hydroxyacylglutathione hydrolase-like"/>
    <property type="match status" value="1"/>
</dbReference>
<keyword evidence="2" id="KW-0479">Metal-binding</keyword>
<dbReference type="SMART" id="SM00530">
    <property type="entry name" value="HTH_XRE"/>
    <property type="match status" value="1"/>
</dbReference>
<keyword evidence="7" id="KW-1185">Reference proteome</keyword>
<dbReference type="GO" id="GO:0046872">
    <property type="term" value="F:metal ion binding"/>
    <property type="evidence" value="ECO:0007669"/>
    <property type="project" value="UniProtKB-KW"/>
</dbReference>
<sequence>MLEDTFSDIIGKARFGKGWSPDELAQKAQMTGARIGALEGGSDPSADEIERLSAALSLDARKLAAIARSEWEPRSREPIPMVRWIDGKIGTYPVNGYLFIDPATGEGALFDTGYSPDQVLAEIKKEKIRLVALCITHTHADHVGGADRIHAATGAPIYLHSDEFSGGGRPPQGITFLKEGGEIPVGRFRIRHRRSPGHTPGGTTFFIEPTNGLEKPVAFVGDALFAGSLGRAQSTSTYPVLLRSVREAILSLPKETRLFPGHGPATTVEEEQQHNPFFTASF</sequence>
<evidence type="ECO:0000259" key="5">
    <source>
        <dbReference type="PROSITE" id="PS50943"/>
    </source>
</evidence>
<evidence type="ECO:0000256" key="4">
    <source>
        <dbReference type="ARBA" id="ARBA00022833"/>
    </source>
</evidence>
<evidence type="ECO:0000256" key="3">
    <source>
        <dbReference type="ARBA" id="ARBA00022801"/>
    </source>
</evidence>
<evidence type="ECO:0000313" key="7">
    <source>
        <dbReference type="Proteomes" id="UP000534783"/>
    </source>
</evidence>
<comment type="caution">
    <text evidence="6">The sequence shown here is derived from an EMBL/GenBank/DDBJ whole genome shotgun (WGS) entry which is preliminary data.</text>
</comment>
<dbReference type="Gene3D" id="1.10.260.40">
    <property type="entry name" value="lambda repressor-like DNA-binding domains"/>
    <property type="match status" value="1"/>
</dbReference>
<gene>
    <name evidence="6" type="ORF">MNODULE_01785</name>
</gene>
<name>A0A7X6DLT6_9BACT</name>
<organism evidence="6 7">
    <name type="scientific">Candidatus Manganitrophus noduliformans</name>
    <dbReference type="NCBI Taxonomy" id="2606439"/>
    <lineage>
        <taxon>Bacteria</taxon>
        <taxon>Pseudomonadati</taxon>
        <taxon>Nitrospirota</taxon>
        <taxon>Nitrospiria</taxon>
        <taxon>Candidatus Troglogloeales</taxon>
        <taxon>Candidatus Manganitrophaceae</taxon>
        <taxon>Candidatus Manganitrophus</taxon>
    </lineage>
</organism>
<evidence type="ECO:0000256" key="2">
    <source>
        <dbReference type="ARBA" id="ARBA00022723"/>
    </source>
</evidence>
<evidence type="ECO:0000256" key="1">
    <source>
        <dbReference type="ARBA" id="ARBA00001947"/>
    </source>
</evidence>
<protein>
    <submittedName>
        <fullName evidence="6">MBL fold metallo-hydrolase</fullName>
    </submittedName>
</protein>
<feature type="domain" description="HTH cro/C1-type" evidence="5">
    <location>
        <begin position="17"/>
        <end position="63"/>
    </location>
</feature>
<accession>A0A7X6DLT6</accession>
<dbReference type="InterPro" id="IPR036866">
    <property type="entry name" value="RibonucZ/Hydroxyglut_hydro"/>
</dbReference>
<keyword evidence="3 6" id="KW-0378">Hydrolase</keyword>
<dbReference type="EMBL" id="VTOW01000001">
    <property type="protein sequence ID" value="NKE69482.1"/>
    <property type="molecule type" value="Genomic_DNA"/>
</dbReference>
<dbReference type="Pfam" id="PF00753">
    <property type="entry name" value="Lactamase_B"/>
    <property type="match status" value="1"/>
</dbReference>
<dbReference type="CDD" id="cd00093">
    <property type="entry name" value="HTH_XRE"/>
    <property type="match status" value="1"/>
</dbReference>
<dbReference type="AlphaFoldDB" id="A0A7X6DLT6"/>
<dbReference type="Proteomes" id="UP000534783">
    <property type="component" value="Unassembled WGS sequence"/>
</dbReference>
<dbReference type="PANTHER" id="PTHR46233:SF3">
    <property type="entry name" value="HYDROXYACYLGLUTATHIONE HYDROLASE GLOC"/>
    <property type="match status" value="1"/>
</dbReference>
<dbReference type="GO" id="GO:0003677">
    <property type="term" value="F:DNA binding"/>
    <property type="evidence" value="ECO:0007669"/>
    <property type="project" value="InterPro"/>
</dbReference>
<reference evidence="6 7" key="1">
    <citation type="journal article" date="2020" name="Nature">
        <title>Bacterial chemolithoautotrophy via manganese oxidation.</title>
        <authorList>
            <person name="Yu H."/>
            <person name="Leadbetter J.R."/>
        </authorList>
    </citation>
    <scope>NUCLEOTIDE SEQUENCE [LARGE SCALE GENOMIC DNA]</scope>
    <source>
        <strain evidence="6 7">Mn-1</strain>
    </source>
</reference>
<proteinExistence type="predicted"/>
<dbReference type="GO" id="GO:0016787">
    <property type="term" value="F:hydrolase activity"/>
    <property type="evidence" value="ECO:0007669"/>
    <property type="project" value="UniProtKB-KW"/>
</dbReference>
<dbReference type="SMART" id="SM00849">
    <property type="entry name" value="Lactamase_B"/>
    <property type="match status" value="1"/>
</dbReference>
<dbReference type="PROSITE" id="PS50943">
    <property type="entry name" value="HTH_CROC1"/>
    <property type="match status" value="1"/>
</dbReference>
<dbReference type="SUPFAM" id="SSF56281">
    <property type="entry name" value="Metallo-hydrolase/oxidoreductase"/>
    <property type="match status" value="1"/>
</dbReference>
<evidence type="ECO:0000313" key="6">
    <source>
        <dbReference type="EMBL" id="NKE69482.1"/>
    </source>
</evidence>